<accession>A0ABN7XHT1</accession>
<reference evidence="1 2" key="1">
    <citation type="submission" date="2021-06" db="EMBL/GenBank/DDBJ databases">
        <authorList>
            <person name="Kallberg Y."/>
            <person name="Tangrot J."/>
            <person name="Rosling A."/>
        </authorList>
    </citation>
    <scope>NUCLEOTIDE SEQUENCE [LARGE SCALE GENOMIC DNA]</scope>
    <source>
        <strain evidence="1 2">120-4 pot B 10/14</strain>
    </source>
</reference>
<gene>
    <name evidence="1" type="ORF">GMARGA_LOCUS43171</name>
</gene>
<proteinExistence type="predicted"/>
<feature type="non-terminal residue" evidence="1">
    <location>
        <position position="41"/>
    </location>
</feature>
<protein>
    <submittedName>
        <fullName evidence="1">33976_t:CDS:1</fullName>
    </submittedName>
</protein>
<keyword evidence="2" id="KW-1185">Reference proteome</keyword>
<evidence type="ECO:0000313" key="1">
    <source>
        <dbReference type="EMBL" id="CAG8854350.1"/>
    </source>
</evidence>
<evidence type="ECO:0000313" key="2">
    <source>
        <dbReference type="Proteomes" id="UP000789901"/>
    </source>
</evidence>
<comment type="caution">
    <text evidence="1">The sequence shown here is derived from an EMBL/GenBank/DDBJ whole genome shotgun (WGS) entry which is preliminary data.</text>
</comment>
<name>A0ABN7XHT1_GIGMA</name>
<dbReference type="Proteomes" id="UP000789901">
    <property type="component" value="Unassembled WGS sequence"/>
</dbReference>
<organism evidence="1 2">
    <name type="scientific">Gigaspora margarita</name>
    <dbReference type="NCBI Taxonomy" id="4874"/>
    <lineage>
        <taxon>Eukaryota</taxon>
        <taxon>Fungi</taxon>
        <taxon>Fungi incertae sedis</taxon>
        <taxon>Mucoromycota</taxon>
        <taxon>Glomeromycotina</taxon>
        <taxon>Glomeromycetes</taxon>
        <taxon>Diversisporales</taxon>
        <taxon>Gigasporaceae</taxon>
        <taxon>Gigaspora</taxon>
    </lineage>
</organism>
<sequence length="41" mass="4283">GIVGVPFTLDGTKLKFITGFIGANQEILEDSGDESVEGTIN</sequence>
<dbReference type="EMBL" id="CAJVQB010136656">
    <property type="protein sequence ID" value="CAG8854350.1"/>
    <property type="molecule type" value="Genomic_DNA"/>
</dbReference>
<feature type="non-terminal residue" evidence="1">
    <location>
        <position position="1"/>
    </location>
</feature>